<sequence length="89" mass="10607">MVLQLEDDDAPEYIKRSVREWFFEEYEKATLRGMEMPCPDFFEIRWTGNDGLITQHEDTRTAGILASRLQAKLKANVIQIEKFLERWQL</sequence>
<reference evidence="2" key="1">
    <citation type="submission" date="2015-12" db="EMBL/GenBank/DDBJ databases">
        <authorList>
            <person name="Zhang G."/>
            <person name="Stingl U."/>
        </authorList>
    </citation>
    <scope>NUCLEOTIDE SEQUENCE [LARGE SCALE GENOMIC DNA]</scope>
    <source>
        <strain evidence="2">ZGT108</strain>
    </source>
</reference>
<dbReference type="AlphaFoldDB" id="A0A0X3TVE4"/>
<proteinExistence type="predicted"/>
<dbReference type="EMBL" id="LQBP01000006">
    <property type="protein sequence ID" value="KUJ78516.1"/>
    <property type="molecule type" value="Genomic_DNA"/>
</dbReference>
<organism evidence="1 2">
    <name type="scientific">Ruegeria profundi</name>
    <dbReference type="NCBI Taxonomy" id="1685378"/>
    <lineage>
        <taxon>Bacteria</taxon>
        <taxon>Pseudomonadati</taxon>
        <taxon>Pseudomonadota</taxon>
        <taxon>Alphaproteobacteria</taxon>
        <taxon>Rhodobacterales</taxon>
        <taxon>Roseobacteraceae</taxon>
        <taxon>Ruegeria</taxon>
    </lineage>
</organism>
<evidence type="ECO:0000313" key="1">
    <source>
        <dbReference type="EMBL" id="KUJ78516.1"/>
    </source>
</evidence>
<name>A0A0X3TVE4_9RHOB</name>
<accession>A0A0X3TVE4</accession>
<dbReference type="STRING" id="1685378.AVO44_12430"/>
<gene>
    <name evidence="1" type="ORF">AVO44_12430</name>
</gene>
<dbReference type="Proteomes" id="UP000053690">
    <property type="component" value="Unassembled WGS sequence"/>
</dbReference>
<keyword evidence="2" id="KW-1185">Reference proteome</keyword>
<evidence type="ECO:0000313" key="2">
    <source>
        <dbReference type="Proteomes" id="UP000053690"/>
    </source>
</evidence>
<comment type="caution">
    <text evidence="1">The sequence shown here is derived from an EMBL/GenBank/DDBJ whole genome shotgun (WGS) entry which is preliminary data.</text>
</comment>
<protein>
    <submittedName>
        <fullName evidence="1">Uncharacterized protein</fullName>
    </submittedName>
</protein>